<dbReference type="InterPro" id="IPR046867">
    <property type="entry name" value="AldOxase/xan_DH_MoCoBD2"/>
</dbReference>
<name>A0ABQ4BYI9_9ACTN</name>
<organism evidence="5 6">
    <name type="scientific">Asanoa iriomotensis</name>
    <dbReference type="NCBI Taxonomy" id="234613"/>
    <lineage>
        <taxon>Bacteria</taxon>
        <taxon>Bacillati</taxon>
        <taxon>Actinomycetota</taxon>
        <taxon>Actinomycetes</taxon>
        <taxon>Micromonosporales</taxon>
        <taxon>Micromonosporaceae</taxon>
        <taxon>Asanoa</taxon>
    </lineage>
</organism>
<evidence type="ECO:0000259" key="4">
    <source>
        <dbReference type="SMART" id="SM01008"/>
    </source>
</evidence>
<evidence type="ECO:0000256" key="3">
    <source>
        <dbReference type="SAM" id="MobiDB-lite"/>
    </source>
</evidence>
<dbReference type="SMART" id="SM01008">
    <property type="entry name" value="Ald_Xan_dh_C"/>
    <property type="match status" value="1"/>
</dbReference>
<feature type="region of interest" description="Disordered" evidence="3">
    <location>
        <begin position="126"/>
        <end position="146"/>
    </location>
</feature>
<protein>
    <submittedName>
        <fullName evidence="5">Xanthine dehydrogenase</fullName>
    </submittedName>
</protein>
<accession>A0ABQ4BYI9</accession>
<keyword evidence="1" id="KW-0500">Molybdenum</keyword>
<dbReference type="EMBL" id="BONC01000008">
    <property type="protein sequence ID" value="GIF55596.1"/>
    <property type="molecule type" value="Genomic_DNA"/>
</dbReference>
<dbReference type="Gene3D" id="3.30.365.10">
    <property type="entry name" value="Aldehyde oxidase/xanthine dehydrogenase, molybdopterin binding domain"/>
    <property type="match status" value="5"/>
</dbReference>
<evidence type="ECO:0000256" key="2">
    <source>
        <dbReference type="ARBA" id="ARBA00023002"/>
    </source>
</evidence>
<dbReference type="InterPro" id="IPR000674">
    <property type="entry name" value="Ald_Oxase/Xan_DH_a/b"/>
</dbReference>
<dbReference type="Pfam" id="PF01315">
    <property type="entry name" value="Ald_Xan_dh_C"/>
    <property type="match status" value="1"/>
</dbReference>
<evidence type="ECO:0000313" key="5">
    <source>
        <dbReference type="EMBL" id="GIF55596.1"/>
    </source>
</evidence>
<dbReference type="SUPFAM" id="SSF56003">
    <property type="entry name" value="Molybdenum cofactor-binding domain"/>
    <property type="match status" value="1"/>
</dbReference>
<evidence type="ECO:0000256" key="1">
    <source>
        <dbReference type="ARBA" id="ARBA00022505"/>
    </source>
</evidence>
<dbReference type="Pfam" id="PF20256">
    <property type="entry name" value="MoCoBD_2"/>
    <property type="match status" value="2"/>
</dbReference>
<dbReference type="PANTHER" id="PTHR11908">
    <property type="entry name" value="XANTHINE DEHYDROGENASE"/>
    <property type="match status" value="1"/>
</dbReference>
<gene>
    <name evidence="5" type="ORF">Air01nite_16910</name>
</gene>
<dbReference type="Proteomes" id="UP000624325">
    <property type="component" value="Unassembled WGS sequence"/>
</dbReference>
<feature type="domain" description="Aldehyde oxidase/xanthine dehydrogenase a/b hammerhead" evidence="4">
    <location>
        <begin position="17"/>
        <end position="121"/>
    </location>
</feature>
<dbReference type="InterPro" id="IPR016208">
    <property type="entry name" value="Ald_Oxase/xanthine_DH-like"/>
</dbReference>
<proteinExistence type="predicted"/>
<dbReference type="Gene3D" id="3.90.1170.50">
    <property type="entry name" value="Aldehyde oxidase/xanthine dehydrogenase, a/b hammerhead"/>
    <property type="match status" value="1"/>
</dbReference>
<dbReference type="InterPro" id="IPR037165">
    <property type="entry name" value="AldOxase/xan_DH_Mopterin-bd_sf"/>
</dbReference>
<dbReference type="Pfam" id="PF02738">
    <property type="entry name" value="MoCoBD_1"/>
    <property type="match status" value="1"/>
</dbReference>
<dbReference type="RefSeq" id="WP_203701397.1">
    <property type="nucleotide sequence ID" value="NZ_BAAALU010000007.1"/>
</dbReference>
<keyword evidence="2" id="KW-0560">Oxidoreductase</keyword>
<reference evidence="5 6" key="1">
    <citation type="submission" date="2021-01" db="EMBL/GenBank/DDBJ databases">
        <title>Whole genome shotgun sequence of Asanoa iriomotensis NBRC 100142.</title>
        <authorList>
            <person name="Komaki H."/>
            <person name="Tamura T."/>
        </authorList>
    </citation>
    <scope>NUCLEOTIDE SEQUENCE [LARGE SCALE GENOMIC DNA]</scope>
    <source>
        <strain evidence="5 6">NBRC 100142</strain>
    </source>
</reference>
<dbReference type="SUPFAM" id="SSF54665">
    <property type="entry name" value="CO dehydrogenase molybdoprotein N-domain-like"/>
    <property type="match status" value="1"/>
</dbReference>
<dbReference type="PANTHER" id="PTHR11908:SF132">
    <property type="entry name" value="ALDEHYDE OXIDASE 1-RELATED"/>
    <property type="match status" value="1"/>
</dbReference>
<dbReference type="InterPro" id="IPR008274">
    <property type="entry name" value="AldOxase/xan_DH_MoCoBD1"/>
</dbReference>
<sequence length="688" mass="72405">MSAGTGLSRLEGRDKVTGAALYAYEYPVEDPLYVWPVGATVANGSVVEVDPAAALADPEVVAVLDHTNAPRLGQGGIADQHVLQSPDVAYRGQIVAGVVATTPEAAREGAEQMLVRYVERPAKVVLDPSDPSLEEPTAAFGGHPGSDAKGDVDAALAAADVVVDRVYTTPTEHHNPMETVATIAQWSGDRLLVYDSNQGPWTAAVAFGALWDIPPERVEVVTEHVGGGFGAKVRPTPGAVLATMAARVTGRPCKLMLTRQQMFTMSPGRSATRSRIRLGARHDGTLTAVDHDALQYSSVIHEYVEHTGAATRTMYATDNLRITHRLARLNLPTPRVMRAPGHAPGMFALESAMDELAYALDLDPLALRLANEPAVEPAGGLPFAGRHLVECLTVGAERFGWATRDPTPGMRRHGRWLFGTGLAASTYPALQRAATATARAEPDGGFHVWVGAVDLGTGARTALWQLAVEALDAPPSRVSIHIGHSSHGQAPLAGGSSGTASWGGAVRAACTALRERLAEHGGVVPADGLAVTGSTEPPPPDRSRHSYGAHFCAVRVDADTGQVRVDRLLGVFAHGRPLNARTAHSQLLGGMVMGVSMALHEQTVVDPRLGMFVNHDLAQYHVATNADIRGLEAHSLERADDDVTLAGGKGVGELGIVGAAAAIANAVHHATGVRVRDLPITLERVRGQ</sequence>
<dbReference type="InterPro" id="IPR036856">
    <property type="entry name" value="Ald_Oxase/Xan_DH_a/b_sf"/>
</dbReference>
<keyword evidence="6" id="KW-1185">Reference proteome</keyword>
<evidence type="ECO:0000313" key="6">
    <source>
        <dbReference type="Proteomes" id="UP000624325"/>
    </source>
</evidence>
<comment type="caution">
    <text evidence="5">The sequence shown here is derived from an EMBL/GenBank/DDBJ whole genome shotgun (WGS) entry which is preliminary data.</text>
</comment>